<protein>
    <submittedName>
        <fullName evidence="1">Uncharacterized protein</fullName>
    </submittedName>
</protein>
<gene>
    <name evidence="1" type="ORF">CLV47_12244</name>
</gene>
<evidence type="ECO:0000313" key="2">
    <source>
        <dbReference type="Proteomes" id="UP000237752"/>
    </source>
</evidence>
<reference evidence="1 2" key="1">
    <citation type="submission" date="2018-03" db="EMBL/GenBank/DDBJ databases">
        <title>Genomic Encyclopedia of Archaeal and Bacterial Type Strains, Phase II (KMG-II): from individual species to whole genera.</title>
        <authorList>
            <person name="Goeker M."/>
        </authorList>
    </citation>
    <scope>NUCLEOTIDE SEQUENCE [LARGE SCALE GENOMIC DNA]</scope>
    <source>
        <strain evidence="1 2">DSM 100065</strain>
    </source>
</reference>
<evidence type="ECO:0000313" key="1">
    <source>
        <dbReference type="EMBL" id="PRZ35224.1"/>
    </source>
</evidence>
<accession>A0A2T0ZGB2</accession>
<name>A0A2T0ZGB2_9ACTN</name>
<sequence>MLVGVSGVVALVLLGASDVDVLARLSVEPEEPFVVPVPAPAFIPLDTLASTDVPPPLAHPAANIVIATMDVTSAMRLDILD</sequence>
<proteinExistence type="predicted"/>
<keyword evidence="2" id="KW-1185">Reference proteome</keyword>
<comment type="caution">
    <text evidence="1">The sequence shown here is derived from an EMBL/GenBank/DDBJ whole genome shotgun (WGS) entry which is preliminary data.</text>
</comment>
<dbReference type="Proteomes" id="UP000237752">
    <property type="component" value="Unassembled WGS sequence"/>
</dbReference>
<dbReference type="EMBL" id="PVUE01000022">
    <property type="protein sequence ID" value="PRZ35224.1"/>
    <property type="molecule type" value="Genomic_DNA"/>
</dbReference>
<organism evidence="1 2">
    <name type="scientific">Antricoccus suffuscus</name>
    <dbReference type="NCBI Taxonomy" id="1629062"/>
    <lineage>
        <taxon>Bacteria</taxon>
        <taxon>Bacillati</taxon>
        <taxon>Actinomycetota</taxon>
        <taxon>Actinomycetes</taxon>
        <taxon>Geodermatophilales</taxon>
        <taxon>Antricoccaceae</taxon>
        <taxon>Antricoccus</taxon>
    </lineage>
</organism>
<dbReference type="AlphaFoldDB" id="A0A2T0ZGB2"/>